<dbReference type="STRING" id="33978.A6M13_03045"/>
<dbReference type="SUPFAM" id="SSF58104">
    <property type="entry name" value="Methyl-accepting chemotaxis protein (MCP) signaling domain"/>
    <property type="match status" value="1"/>
</dbReference>
<protein>
    <submittedName>
        <fullName evidence="5">Chemotaxis protein</fullName>
    </submittedName>
</protein>
<dbReference type="AlphaFoldDB" id="A0A1C0YEP1"/>
<dbReference type="EMBL" id="MASJ01000012">
    <property type="protein sequence ID" value="OCS85652.1"/>
    <property type="molecule type" value="Genomic_DNA"/>
</dbReference>
<dbReference type="Proteomes" id="UP000093199">
    <property type="component" value="Unassembled WGS sequence"/>
</dbReference>
<reference evidence="5 6" key="1">
    <citation type="submission" date="2016-07" db="EMBL/GenBank/DDBJ databases">
        <title>Caryophanon tenue genome sequencing.</title>
        <authorList>
            <person name="Verma A."/>
            <person name="Pal Y."/>
            <person name="Krishnamurthi S."/>
        </authorList>
    </citation>
    <scope>NUCLEOTIDE SEQUENCE [LARGE SCALE GENOMIC DNA]</scope>
    <source>
        <strain evidence="5 6">DSM 14152</strain>
    </source>
</reference>
<organism evidence="5 6">
    <name type="scientific">Caryophanon tenue</name>
    <dbReference type="NCBI Taxonomy" id="33978"/>
    <lineage>
        <taxon>Bacteria</taxon>
        <taxon>Bacillati</taxon>
        <taxon>Bacillota</taxon>
        <taxon>Bacilli</taxon>
        <taxon>Bacillales</taxon>
        <taxon>Caryophanaceae</taxon>
        <taxon>Caryophanon</taxon>
    </lineage>
</organism>
<evidence type="ECO:0000259" key="4">
    <source>
        <dbReference type="PROSITE" id="PS50111"/>
    </source>
</evidence>
<comment type="similarity">
    <text evidence="2">Belongs to the methyl-accepting chemotaxis (MCP) protein family.</text>
</comment>
<dbReference type="GO" id="GO:0007165">
    <property type="term" value="P:signal transduction"/>
    <property type="evidence" value="ECO:0007669"/>
    <property type="project" value="UniProtKB-KW"/>
</dbReference>
<evidence type="ECO:0000313" key="6">
    <source>
        <dbReference type="Proteomes" id="UP000093199"/>
    </source>
</evidence>
<dbReference type="PROSITE" id="PS50111">
    <property type="entry name" value="CHEMOTAXIS_TRANSDUC_2"/>
    <property type="match status" value="1"/>
</dbReference>
<dbReference type="PRINTS" id="PR00260">
    <property type="entry name" value="CHEMTRNSDUCR"/>
</dbReference>
<sequence>MRTTILRTDIHPVLETYLDMIPLFHTMLPDLAIGLTNTEKWITYFPGTKIDIGARAGTNINPKEPLADCIRTNTIIRDEVPAEFFGLPFTGVAAPIVHEGRVIGALAIQLQKQNEKRLRAISDEILQALEKANARVAVITDSSEGLSNISDKLLTQSTHAMNEVKNTDDVLNFIKRVADQTNLLGLNAAIEAARAGDKGLGFAVVADEIRKLSHETVSSTEKIRQTLTNIQSSVNEITTTIQEVVAIGHEQAASTDEISALMTKIEAMSKELNKYAAEL</sequence>
<dbReference type="OrthoDB" id="9807021at2"/>
<dbReference type="GO" id="GO:0016020">
    <property type="term" value="C:membrane"/>
    <property type="evidence" value="ECO:0007669"/>
    <property type="project" value="InterPro"/>
</dbReference>
<comment type="caution">
    <text evidence="5">The sequence shown here is derived from an EMBL/GenBank/DDBJ whole genome shotgun (WGS) entry which is preliminary data.</text>
</comment>
<dbReference type="PANTHER" id="PTHR32089">
    <property type="entry name" value="METHYL-ACCEPTING CHEMOTAXIS PROTEIN MCPB"/>
    <property type="match status" value="1"/>
</dbReference>
<dbReference type="GO" id="GO:0004888">
    <property type="term" value="F:transmembrane signaling receptor activity"/>
    <property type="evidence" value="ECO:0007669"/>
    <property type="project" value="InterPro"/>
</dbReference>
<name>A0A1C0YEP1_9BACL</name>
<feature type="domain" description="Methyl-accepting transducer" evidence="4">
    <location>
        <begin position="162"/>
        <end position="279"/>
    </location>
</feature>
<evidence type="ECO:0000256" key="1">
    <source>
        <dbReference type="ARBA" id="ARBA00023224"/>
    </source>
</evidence>
<dbReference type="Pfam" id="PF00015">
    <property type="entry name" value="MCPsignal"/>
    <property type="match status" value="1"/>
</dbReference>
<evidence type="ECO:0000256" key="2">
    <source>
        <dbReference type="ARBA" id="ARBA00029447"/>
    </source>
</evidence>
<accession>A0A1C0YEP1</accession>
<keyword evidence="1 3" id="KW-0807">Transducer</keyword>
<keyword evidence="6" id="KW-1185">Reference proteome</keyword>
<dbReference type="InterPro" id="IPR004090">
    <property type="entry name" value="Chemotax_Me-accpt_rcpt"/>
</dbReference>
<dbReference type="GO" id="GO:0006935">
    <property type="term" value="P:chemotaxis"/>
    <property type="evidence" value="ECO:0007669"/>
    <property type="project" value="InterPro"/>
</dbReference>
<dbReference type="RefSeq" id="WP_066544859.1">
    <property type="nucleotide sequence ID" value="NZ_MASJ01000012.1"/>
</dbReference>
<evidence type="ECO:0000256" key="3">
    <source>
        <dbReference type="PROSITE-ProRule" id="PRU00284"/>
    </source>
</evidence>
<evidence type="ECO:0000313" key="5">
    <source>
        <dbReference type="EMBL" id="OCS85652.1"/>
    </source>
</evidence>
<gene>
    <name evidence="5" type="ORF">A6M13_03045</name>
</gene>
<dbReference type="Gene3D" id="1.10.287.950">
    <property type="entry name" value="Methyl-accepting chemotaxis protein"/>
    <property type="match status" value="1"/>
</dbReference>
<proteinExistence type="inferred from homology"/>
<dbReference type="SMART" id="SM00283">
    <property type="entry name" value="MA"/>
    <property type="match status" value="1"/>
</dbReference>
<dbReference type="InterPro" id="IPR004089">
    <property type="entry name" value="MCPsignal_dom"/>
</dbReference>
<dbReference type="PANTHER" id="PTHR32089:SF112">
    <property type="entry name" value="LYSOZYME-LIKE PROTEIN-RELATED"/>
    <property type="match status" value="1"/>
</dbReference>